<dbReference type="Pfam" id="PF00931">
    <property type="entry name" value="NB-ARC"/>
    <property type="match status" value="1"/>
</dbReference>
<dbReference type="Gene3D" id="3.40.50.300">
    <property type="entry name" value="P-loop containing nucleotide triphosphate hydrolases"/>
    <property type="match status" value="1"/>
</dbReference>
<comment type="caution">
    <text evidence="3">The sequence shown here is derived from an EMBL/GenBank/DDBJ whole genome shotgun (WGS) entry which is preliminary data.</text>
</comment>
<dbReference type="Proteomes" id="UP001150941">
    <property type="component" value="Unassembled WGS sequence"/>
</dbReference>
<feature type="compositionally biased region" description="Low complexity" evidence="1">
    <location>
        <begin position="1123"/>
        <end position="1135"/>
    </location>
</feature>
<dbReference type="PANTHER" id="PTHR48187">
    <property type="entry name" value="LD21810P"/>
    <property type="match status" value="1"/>
</dbReference>
<dbReference type="EMBL" id="JAPQKS010000003">
    <property type="protein sequence ID" value="KAJ5239506.1"/>
    <property type="molecule type" value="Genomic_DNA"/>
</dbReference>
<dbReference type="GO" id="GO:0072330">
    <property type="term" value="P:monocarboxylic acid biosynthetic process"/>
    <property type="evidence" value="ECO:0007669"/>
    <property type="project" value="UniProtKB-ARBA"/>
</dbReference>
<organism evidence="3 4">
    <name type="scientific">Penicillium chermesinum</name>
    <dbReference type="NCBI Taxonomy" id="63820"/>
    <lineage>
        <taxon>Eukaryota</taxon>
        <taxon>Fungi</taxon>
        <taxon>Dikarya</taxon>
        <taxon>Ascomycota</taxon>
        <taxon>Pezizomycotina</taxon>
        <taxon>Eurotiomycetes</taxon>
        <taxon>Eurotiomycetidae</taxon>
        <taxon>Eurotiales</taxon>
        <taxon>Aspergillaceae</taxon>
        <taxon>Penicillium</taxon>
    </lineage>
</organism>
<feature type="compositionally biased region" description="Basic and acidic residues" evidence="1">
    <location>
        <begin position="1000"/>
        <end position="1010"/>
    </location>
</feature>
<dbReference type="SUPFAM" id="SSF53474">
    <property type="entry name" value="alpha/beta-Hydrolases"/>
    <property type="match status" value="1"/>
</dbReference>
<feature type="region of interest" description="Disordered" evidence="1">
    <location>
        <begin position="947"/>
        <end position="1055"/>
    </location>
</feature>
<reference evidence="3" key="1">
    <citation type="submission" date="2022-11" db="EMBL/GenBank/DDBJ databases">
        <authorList>
            <person name="Petersen C."/>
        </authorList>
    </citation>
    <scope>NUCLEOTIDE SEQUENCE</scope>
    <source>
        <strain evidence="3">IBT 19713</strain>
    </source>
</reference>
<feature type="region of interest" description="Disordered" evidence="1">
    <location>
        <begin position="1293"/>
        <end position="1327"/>
    </location>
</feature>
<dbReference type="SUPFAM" id="SSF52540">
    <property type="entry name" value="P-loop containing nucleoside triphosphate hydrolases"/>
    <property type="match status" value="1"/>
</dbReference>
<feature type="region of interest" description="Disordered" evidence="1">
    <location>
        <begin position="330"/>
        <end position="361"/>
    </location>
</feature>
<dbReference type="InterPro" id="IPR029058">
    <property type="entry name" value="AB_hydrolase_fold"/>
</dbReference>
<accession>A0A9W9P7P1</accession>
<name>A0A9W9P7P1_9EURO</name>
<feature type="compositionally biased region" description="Polar residues" evidence="1">
    <location>
        <begin position="290"/>
        <end position="299"/>
    </location>
</feature>
<keyword evidence="4" id="KW-1185">Reference proteome</keyword>
<proteinExistence type="predicted"/>
<protein>
    <recommendedName>
        <fullName evidence="2">NB-ARC domain-containing protein</fullName>
    </recommendedName>
</protein>
<feature type="non-terminal residue" evidence="3">
    <location>
        <position position="1"/>
    </location>
</feature>
<dbReference type="PANTHER" id="PTHR48187:SF2">
    <property type="entry name" value="LD21810P"/>
    <property type="match status" value="1"/>
</dbReference>
<feature type="region of interest" description="Disordered" evidence="1">
    <location>
        <begin position="282"/>
        <end position="304"/>
    </location>
</feature>
<reference evidence="3" key="2">
    <citation type="journal article" date="2023" name="IMA Fungus">
        <title>Comparative genomic study of the Penicillium genus elucidates a diverse pangenome and 15 lateral gene transfer events.</title>
        <authorList>
            <person name="Petersen C."/>
            <person name="Sorensen T."/>
            <person name="Nielsen M.R."/>
            <person name="Sondergaard T.E."/>
            <person name="Sorensen J.L."/>
            <person name="Fitzpatrick D.A."/>
            <person name="Frisvad J.C."/>
            <person name="Nielsen K.L."/>
        </authorList>
    </citation>
    <scope>NUCLEOTIDE SEQUENCE</scope>
    <source>
        <strain evidence="3">IBT 19713</strain>
    </source>
</reference>
<feature type="compositionally biased region" description="Low complexity" evidence="1">
    <location>
        <begin position="886"/>
        <end position="896"/>
    </location>
</feature>
<evidence type="ECO:0000313" key="4">
    <source>
        <dbReference type="Proteomes" id="UP001150941"/>
    </source>
</evidence>
<feature type="compositionally biased region" description="Basic residues" evidence="1">
    <location>
        <begin position="1011"/>
        <end position="1024"/>
    </location>
</feature>
<dbReference type="GeneID" id="83200725"/>
<dbReference type="OrthoDB" id="5086500at2759"/>
<dbReference type="InterPro" id="IPR027417">
    <property type="entry name" value="P-loop_NTPase"/>
</dbReference>
<sequence>FWLDAGLRSPRGTTPTVDIVFVHGLNGNPKDSWTSKSGCFWPADLLPEVLGSARILSYGYNANVTAFTDGASRDSIVSHAETLASTLAANLVKRALIYSRSLSNEKTEHLRSVYVSTFGILFLGTPHNGSDVAKWGLLLHNICTAVLPKKFMEGSSQLVQSLRTNNETLQHINSLFADIQTRFHIYFFHETRSMDVRGTRVLIVDEASAAPYMDGVERMGIEADHSHMCKFDNEYSPGYEVVAEAILRYSREAPAVIANRWVEEHRTRELTKKLKAQEIYGDREEHMSESVPNPTTGETSHQHMLPAPEDSVTLKHYEIEEPSTSLLTCSIGPHVPLLPPGPASEGQRTPPPELTESADSLPRVRKDAQLFVAPPGFHPNLTFYGMKREMEVLHTRLYRAKGRKDRTMAVLISGVTGSGKTHLARQYVFTYRECYPGGIFWIDAKSRESAYKCFWDIAQRAGIIARGEAQDPNYKESRTYVTDVRDWLEKQDQWLLVFDGITFDHDDDINGFRPFLPWNKRCSIIYTSVDTTLRRKSRLFEPYCILISRLSVQDACDLLFRDLGIKKPTPEQAARATEIVEYYECLPLAIHAIGHRLNATSKPIEKHKVKHHPTDKKLAEPFLSIMNDLFRLKQFQALNLINLLSFLGHHIPVGLLQFGRHAMSARNVEILTSNSMGEDPDLDTTLGTLIHYGLIERTTSAQSFVTETSASASHSADEVHSDGKTVPELAESFTGNSQDGFFSIYNGKSGEDVVKVHSVVQGFCRDELRIRDEETKGKVSTHDAGFYDSWLIVAIHFLYTSYEAARERMSHYSCGLVRDYREYETHASRLIELFPKRSSSTYPPVLREARKNLQELLRSLKDEIERMSPSSSQESARKQRSVFDRSSSSSSSYPDSSADEGISRQSTWPWTDDGSRTDSPEDMTAPPRFQLEPFAPHIFRQAGYESEEFEGYETDGEARVAPRMSPALSQLSQSTEKPRRSPAASPPDQSDEQGWQMVEGRTKPQSIRERQSKRRPRGPRRLRSTKPPTPVVKISPVQGRGSSSRVSKDSGSDSTILASAAERALAALRRSISGQENGHAVGEQRKPTPPMLETPQPNKENVRSYATVAARRIQETQLPPRRPASVPSARPADPVGLQMKPSVESLDSQASYVFASPLARELAPHELASEPLMRSTYSEPGRDFLSQSVADLNLHTAPGSQLHSRRGSLAPIDSLRDLSASTPAIFPYTAALPYDQDITVSRPSHPRWAQATPIPAPAPGPAYGSPIHRPQIVPIAHPSAMMPGALPLSMPTDAPITQTMHHPEHPGSEALSRGSSSLSHQSWATEPVRYPPRFSPLPTFHQPDYQQPGEMPRSPTPMIASQAQLPSLSGTGGWASEVPILGSALQSDTLYPIPVGSRSRVGSVDARLQAADPGWNPEMEPAQLLHFGGHRVDVRDARQRLNEAARLQLPRHVPAYQLYHPNLSGPLIQDGGLVYAPAPALEVYGTRARSGSSPPSS</sequence>
<evidence type="ECO:0000256" key="1">
    <source>
        <dbReference type="SAM" id="MobiDB-lite"/>
    </source>
</evidence>
<evidence type="ECO:0000313" key="3">
    <source>
        <dbReference type="EMBL" id="KAJ5239506.1"/>
    </source>
</evidence>
<feature type="domain" description="NB-ARC" evidence="2">
    <location>
        <begin position="389"/>
        <end position="532"/>
    </location>
</feature>
<dbReference type="InterPro" id="IPR002182">
    <property type="entry name" value="NB-ARC"/>
</dbReference>
<dbReference type="RefSeq" id="XP_058332425.1">
    <property type="nucleotide sequence ID" value="XM_058473422.1"/>
</dbReference>
<dbReference type="GO" id="GO:0017000">
    <property type="term" value="P:antibiotic biosynthetic process"/>
    <property type="evidence" value="ECO:0007669"/>
    <property type="project" value="UniProtKB-ARBA"/>
</dbReference>
<feature type="region of interest" description="Disordered" evidence="1">
    <location>
        <begin position="864"/>
        <end position="928"/>
    </location>
</feature>
<gene>
    <name evidence="3" type="ORF">N7468_004125</name>
</gene>
<dbReference type="GO" id="GO:0043531">
    <property type="term" value="F:ADP binding"/>
    <property type="evidence" value="ECO:0007669"/>
    <property type="project" value="InterPro"/>
</dbReference>
<evidence type="ECO:0000259" key="2">
    <source>
        <dbReference type="Pfam" id="PF00931"/>
    </source>
</evidence>
<feature type="region of interest" description="Disordered" evidence="1">
    <location>
        <begin position="1068"/>
        <end position="1139"/>
    </location>
</feature>
<feature type="compositionally biased region" description="Low complexity" evidence="1">
    <location>
        <begin position="1308"/>
        <end position="1322"/>
    </location>
</feature>